<keyword evidence="2" id="KW-1185">Reference proteome</keyword>
<evidence type="ECO:0000313" key="2">
    <source>
        <dbReference type="Proteomes" id="UP000520814"/>
    </source>
</evidence>
<dbReference type="Proteomes" id="UP000520814">
    <property type="component" value="Unassembled WGS sequence"/>
</dbReference>
<organism evidence="1 2">
    <name type="scientific">Armatimonas rosea</name>
    <dbReference type="NCBI Taxonomy" id="685828"/>
    <lineage>
        <taxon>Bacteria</taxon>
        <taxon>Bacillati</taxon>
        <taxon>Armatimonadota</taxon>
        <taxon>Armatimonadia</taxon>
        <taxon>Armatimonadales</taxon>
        <taxon>Armatimonadaceae</taxon>
        <taxon>Armatimonas</taxon>
    </lineage>
</organism>
<dbReference type="InterPro" id="IPR018743">
    <property type="entry name" value="DUF2292"/>
</dbReference>
<gene>
    <name evidence="1" type="ORF">HNQ39_000628</name>
</gene>
<evidence type="ECO:0000313" key="1">
    <source>
        <dbReference type="EMBL" id="MBB6048866.1"/>
    </source>
</evidence>
<protein>
    <recommendedName>
        <fullName evidence="3">DUF2292 domain-containing protein</fullName>
    </recommendedName>
</protein>
<dbReference type="AlphaFoldDB" id="A0A7W9SLJ3"/>
<dbReference type="Pfam" id="PF10055">
    <property type="entry name" value="DUF2292"/>
    <property type="match status" value="1"/>
</dbReference>
<sequence length="50" mass="5655">MESKPTKPEPPLPLPEIEAAIRSIRHGVVQIIIQDGVVVQIDKTEKQRLR</sequence>
<comment type="caution">
    <text evidence="1">The sequence shown here is derived from an EMBL/GenBank/DDBJ whole genome shotgun (WGS) entry which is preliminary data.</text>
</comment>
<name>A0A7W9SLJ3_ARMRO</name>
<dbReference type="RefSeq" id="WP_184192489.1">
    <property type="nucleotide sequence ID" value="NZ_JACHGW010000001.1"/>
</dbReference>
<evidence type="ECO:0008006" key="3">
    <source>
        <dbReference type="Google" id="ProtNLM"/>
    </source>
</evidence>
<reference evidence="1 2" key="1">
    <citation type="submission" date="2020-08" db="EMBL/GenBank/DDBJ databases">
        <title>Genomic Encyclopedia of Type Strains, Phase IV (KMG-IV): sequencing the most valuable type-strain genomes for metagenomic binning, comparative biology and taxonomic classification.</title>
        <authorList>
            <person name="Goeker M."/>
        </authorList>
    </citation>
    <scope>NUCLEOTIDE SEQUENCE [LARGE SCALE GENOMIC DNA]</scope>
    <source>
        <strain evidence="1 2">DSM 23562</strain>
    </source>
</reference>
<dbReference type="EMBL" id="JACHGW010000001">
    <property type="protein sequence ID" value="MBB6048866.1"/>
    <property type="molecule type" value="Genomic_DNA"/>
</dbReference>
<accession>A0A7W9SLJ3</accession>
<proteinExistence type="predicted"/>